<evidence type="ECO:0000313" key="2">
    <source>
        <dbReference type="EMBL" id="QDY51916.1"/>
    </source>
</evidence>
<accession>A0A5B8IDQ8</accession>
<evidence type="ECO:0000256" key="1">
    <source>
        <dbReference type="SAM" id="Coils"/>
    </source>
</evidence>
<dbReference type="EMBL" id="MK250085">
    <property type="protein sequence ID" value="QDY51916.1"/>
    <property type="molecule type" value="Genomic_DNA"/>
</dbReference>
<keyword evidence="1" id="KW-0175">Coiled coil</keyword>
<reference evidence="2" key="1">
    <citation type="submission" date="2018-11" db="EMBL/GenBank/DDBJ databases">
        <title>A distinct lineage of giant viruses engineers rhodopsin photosystems in predatory marine eukaryotes.</title>
        <authorList>
            <person name="Needham D.M."/>
            <person name="Yoshizawa S."/>
            <person name="Hosaka T."/>
            <person name="Poirier C."/>
            <person name="Choi C.-J."/>
            <person name="Hehenberger E."/>
            <person name="Irwin N.A.T."/>
            <person name="Wilken S."/>
            <person name="Yung C.-M."/>
            <person name="Bachy C."/>
            <person name="Kurihara R."/>
            <person name="Nakajima Y."/>
            <person name="Kojima K."/>
            <person name="Kimura-Someya T."/>
            <person name="Leonard G."/>
            <person name="Malmstrom R.R."/>
            <person name="Mende D."/>
            <person name="Olson D.K."/>
            <person name="Sudo Y."/>
            <person name="Sudek S."/>
            <person name="Richards T.A."/>
            <person name="DeLong E.F."/>
            <person name="Keeling P.J."/>
            <person name="Santoro A.E."/>
            <person name="Shirouzu M."/>
            <person name="Iwasaki W."/>
            <person name="Worden A.Z."/>
        </authorList>
    </citation>
    <scope>NUCLEOTIDE SEQUENCE</scope>
</reference>
<sequence length="565" mass="65209">MSSISNVCAQEMLSGLYDHQEQFKTLISKLNLNERKIYNYDNELEPLENIYVALDSKKDDTREITDGLSKGLDILNREAEERTLLATAKVVAKSMVSEKEMTTSQMEHLRKLIPKYLEFLRNYVSMIKSGEKMVRSKMSEVKIEGNEMARETLSTLGNNKKASEAHAFLKSIQDGHMRDNTYTLVTQDNAESRIYAKMEELQDLSGQLDAAKTNANSSLVMPFPEPLKIRVPEEGEAKKTVQQILCESTPGPASLYSKLDKLAKGLCLSHNMGPGKYVVAGMKGPGLSKPILPRFDILQRYNDWFMLLIKYKTAMDRYNLTITFKCGDGKLRTMTEELIRVSQTEKLESILNCCDTQIKACKKSVKTNNAKVEDFISLKKSNLKRKHKKEDDELYESLYDVESDEDDDEEEIITKQSLNVEDYISLKKSNLKRKHKKEDDELDESLYDVESVEDDEEEDIITKQFQKSLNEIKIKKLQEKQVKETEKLNNEIKLKKLEEKHSKETEELNSELDKYYKQNWMTYKVVPGLKEKIIQIRKDLHENKRVNARRRAPANATTWVACKDI</sequence>
<name>A0A5B8IDQ8_9VIRU</name>
<organism evidence="2">
    <name type="scientific">Mimiviridae sp. ChoanoV1</name>
    <dbReference type="NCBI Taxonomy" id="2596887"/>
    <lineage>
        <taxon>Viruses</taxon>
        <taxon>Varidnaviria</taxon>
        <taxon>Bamfordvirae</taxon>
        <taxon>Nucleocytoviricota</taxon>
        <taxon>Megaviricetes</taxon>
        <taxon>Imitervirales</taxon>
        <taxon>Schizomimiviridae</taxon>
    </lineage>
</organism>
<feature type="coiled-coil region" evidence="1">
    <location>
        <begin position="475"/>
        <end position="518"/>
    </location>
</feature>
<proteinExistence type="predicted"/>
<gene>
    <name evidence="2" type="ORF">1_301</name>
</gene>
<protein>
    <submittedName>
        <fullName evidence="2">Uncharacterized protein</fullName>
    </submittedName>
</protein>